<gene>
    <name evidence="5" type="ORF">EPICR_190031</name>
</gene>
<name>A0A484HKW7_9BACT</name>
<evidence type="ECO:0000256" key="2">
    <source>
        <dbReference type="ARBA" id="ARBA00023125"/>
    </source>
</evidence>
<dbReference type="GO" id="GO:0003677">
    <property type="term" value="F:DNA binding"/>
    <property type="evidence" value="ECO:0007669"/>
    <property type="project" value="UniProtKB-KW"/>
</dbReference>
<reference evidence="5" key="1">
    <citation type="submission" date="2019-01" db="EMBL/GenBank/DDBJ databases">
        <authorList>
            <consortium name="Genoscope - CEA"/>
            <person name="William W."/>
        </authorList>
    </citation>
    <scope>NUCLEOTIDE SEQUENCE</scope>
    <source>
        <strain evidence="5">CR-1</strain>
    </source>
</reference>
<dbReference type="SUPFAM" id="SSF46785">
    <property type="entry name" value="Winged helix' DNA-binding domain"/>
    <property type="match status" value="1"/>
</dbReference>
<dbReference type="SMART" id="SM00347">
    <property type="entry name" value="HTH_MARR"/>
    <property type="match status" value="1"/>
</dbReference>
<dbReference type="AlphaFoldDB" id="A0A484HKW7"/>
<organism evidence="5">
    <name type="scientific">uncultured Desulfobacteraceae bacterium</name>
    <dbReference type="NCBI Taxonomy" id="218296"/>
    <lineage>
        <taxon>Bacteria</taxon>
        <taxon>Pseudomonadati</taxon>
        <taxon>Thermodesulfobacteriota</taxon>
        <taxon>Desulfobacteria</taxon>
        <taxon>Desulfobacterales</taxon>
        <taxon>Desulfobacteraceae</taxon>
        <taxon>environmental samples</taxon>
    </lineage>
</organism>
<keyword evidence="2" id="KW-0238">DNA-binding</keyword>
<dbReference type="InterPro" id="IPR036388">
    <property type="entry name" value="WH-like_DNA-bd_sf"/>
</dbReference>
<evidence type="ECO:0000313" key="5">
    <source>
        <dbReference type="EMBL" id="VEN73531.1"/>
    </source>
</evidence>
<dbReference type="EMBL" id="CAACVI010000011">
    <property type="protein sequence ID" value="VEN73531.1"/>
    <property type="molecule type" value="Genomic_DNA"/>
</dbReference>
<dbReference type="Pfam" id="PF01047">
    <property type="entry name" value="MarR"/>
    <property type="match status" value="1"/>
</dbReference>
<feature type="domain" description="HTH marR-type" evidence="4">
    <location>
        <begin position="1"/>
        <end position="135"/>
    </location>
</feature>
<evidence type="ECO:0000256" key="3">
    <source>
        <dbReference type="ARBA" id="ARBA00023163"/>
    </source>
</evidence>
<dbReference type="Gene3D" id="1.10.10.10">
    <property type="entry name" value="Winged helix-like DNA-binding domain superfamily/Winged helix DNA-binding domain"/>
    <property type="match status" value="1"/>
</dbReference>
<accession>A0A484HKW7</accession>
<dbReference type="InterPro" id="IPR000835">
    <property type="entry name" value="HTH_MarR-typ"/>
</dbReference>
<keyword evidence="1" id="KW-0805">Transcription regulation</keyword>
<evidence type="ECO:0000256" key="1">
    <source>
        <dbReference type="ARBA" id="ARBA00023015"/>
    </source>
</evidence>
<dbReference type="PANTHER" id="PTHR42756:SF1">
    <property type="entry name" value="TRANSCRIPTIONAL REPRESSOR OF EMRAB OPERON"/>
    <property type="match status" value="1"/>
</dbReference>
<dbReference type="PROSITE" id="PS50995">
    <property type="entry name" value="HTH_MARR_2"/>
    <property type="match status" value="1"/>
</dbReference>
<proteinExistence type="predicted"/>
<sequence>MDIKHLSKIIVEFYERLSSWEDSVVRDSGLSTAQAHTIEIVGHAGPIKMKDLAQKIGVTTGTLTAAIDRLEEKRLLVRQPCKTDRRAYLIELTESGRAYFKQHHNFHLKMTQEIVADLTDKEQQIFGAILEKMLKKI</sequence>
<dbReference type="InterPro" id="IPR036390">
    <property type="entry name" value="WH_DNA-bd_sf"/>
</dbReference>
<dbReference type="PANTHER" id="PTHR42756">
    <property type="entry name" value="TRANSCRIPTIONAL REGULATOR, MARR"/>
    <property type="match status" value="1"/>
</dbReference>
<dbReference type="GO" id="GO:0003700">
    <property type="term" value="F:DNA-binding transcription factor activity"/>
    <property type="evidence" value="ECO:0007669"/>
    <property type="project" value="InterPro"/>
</dbReference>
<keyword evidence="3" id="KW-0804">Transcription</keyword>
<protein>
    <submittedName>
        <fullName evidence="5">MarR family transcriptional regulator</fullName>
    </submittedName>
</protein>
<dbReference type="PRINTS" id="PR00598">
    <property type="entry name" value="HTHMARR"/>
</dbReference>
<evidence type="ECO:0000259" key="4">
    <source>
        <dbReference type="PROSITE" id="PS50995"/>
    </source>
</evidence>